<accession>A0A437LRK4</accession>
<evidence type="ECO:0000313" key="2">
    <source>
        <dbReference type="Proteomes" id="UP000288587"/>
    </source>
</evidence>
<comment type="caution">
    <text evidence="1">The sequence shown here is derived from an EMBL/GenBank/DDBJ whole genome shotgun (WGS) entry which is preliminary data.</text>
</comment>
<dbReference type="EMBL" id="SACM01000001">
    <property type="protein sequence ID" value="RVT88024.1"/>
    <property type="molecule type" value="Genomic_DNA"/>
</dbReference>
<gene>
    <name evidence="1" type="ORF">EOD73_03165</name>
</gene>
<reference evidence="1 2" key="1">
    <citation type="submission" date="2019-01" db="EMBL/GenBank/DDBJ databases">
        <authorList>
            <person name="Chen W.-M."/>
        </authorList>
    </citation>
    <scope>NUCLEOTIDE SEQUENCE [LARGE SCALE GENOMIC DNA]</scope>
    <source>
        <strain evidence="1 2">CCP-18</strain>
    </source>
</reference>
<keyword evidence="2" id="KW-1185">Reference proteome</keyword>
<protein>
    <submittedName>
        <fullName evidence="1">Uncharacterized protein</fullName>
    </submittedName>
</protein>
<dbReference type="RefSeq" id="WP_164845935.1">
    <property type="nucleotide sequence ID" value="NZ_SACM01000001.1"/>
</dbReference>
<dbReference type="Proteomes" id="UP000288587">
    <property type="component" value="Unassembled WGS sequence"/>
</dbReference>
<proteinExistence type="predicted"/>
<organism evidence="1 2">
    <name type="scientific">Inhella crocodyli</name>
    <dbReference type="NCBI Taxonomy" id="2499851"/>
    <lineage>
        <taxon>Bacteria</taxon>
        <taxon>Pseudomonadati</taxon>
        <taxon>Pseudomonadota</taxon>
        <taxon>Betaproteobacteria</taxon>
        <taxon>Burkholderiales</taxon>
        <taxon>Sphaerotilaceae</taxon>
        <taxon>Inhella</taxon>
    </lineage>
</organism>
<name>A0A437LRK4_9BURK</name>
<evidence type="ECO:0000313" key="1">
    <source>
        <dbReference type="EMBL" id="RVT88024.1"/>
    </source>
</evidence>
<sequence length="216" mass="23660">MELLVGLAVGLFLVAGASGLMATQLQAQKGLHLELQVQQEMRAIAALMRRELGAAGAWGQPDHGVWAADRGKGRPNPFADVDFDAGTQTLRFAASQSATDPAVPEDDRLDDADLKAFRLRGSTLEFRTDGGRFQPLNDPSTVAIRRFEVQIERVERSLEALCPQSCDGWGDCPPRLLTRSLRVSLDAEASQDAGVQQRWTWRYRLPADTLSGSCRP</sequence>
<dbReference type="AlphaFoldDB" id="A0A437LRK4"/>